<evidence type="ECO:0000313" key="2">
    <source>
        <dbReference type="EMBL" id="RYQ98133.1"/>
    </source>
</evidence>
<comment type="caution">
    <text evidence="2">The sequence shown here is derived from an EMBL/GenBank/DDBJ whole genome shotgun (WGS) entry which is preliminary data.</text>
</comment>
<gene>
    <name evidence="2" type="ORF">Ahy_B08g094203</name>
</gene>
<accession>A0A444Y8A0</accession>
<proteinExistence type="predicted"/>
<name>A0A444Y8A0_ARAHY</name>
<dbReference type="EMBL" id="SDMP01000018">
    <property type="protein sequence ID" value="RYQ98133.1"/>
    <property type="molecule type" value="Genomic_DNA"/>
</dbReference>
<sequence>MHDLASSPTPSFRSTAKDGEATSWTAGSYTGTEEEATAALELEPAAVATLVVFRLEPPELDTTSISFASNSGVLTSGNCLRQRNMTCRSSSLPIVRQSYFTVSCRIVTGMR</sequence>
<feature type="compositionally biased region" description="Polar residues" evidence="1">
    <location>
        <begin position="1"/>
        <end position="14"/>
    </location>
</feature>
<organism evidence="2 3">
    <name type="scientific">Arachis hypogaea</name>
    <name type="common">Peanut</name>
    <dbReference type="NCBI Taxonomy" id="3818"/>
    <lineage>
        <taxon>Eukaryota</taxon>
        <taxon>Viridiplantae</taxon>
        <taxon>Streptophyta</taxon>
        <taxon>Embryophyta</taxon>
        <taxon>Tracheophyta</taxon>
        <taxon>Spermatophyta</taxon>
        <taxon>Magnoliopsida</taxon>
        <taxon>eudicotyledons</taxon>
        <taxon>Gunneridae</taxon>
        <taxon>Pentapetalae</taxon>
        <taxon>rosids</taxon>
        <taxon>fabids</taxon>
        <taxon>Fabales</taxon>
        <taxon>Fabaceae</taxon>
        <taxon>Papilionoideae</taxon>
        <taxon>50 kb inversion clade</taxon>
        <taxon>dalbergioids sensu lato</taxon>
        <taxon>Dalbergieae</taxon>
        <taxon>Pterocarpus clade</taxon>
        <taxon>Arachis</taxon>
    </lineage>
</organism>
<reference evidence="2 3" key="1">
    <citation type="submission" date="2019-01" db="EMBL/GenBank/DDBJ databases">
        <title>Sequencing of cultivated peanut Arachis hypogaea provides insights into genome evolution and oil improvement.</title>
        <authorList>
            <person name="Chen X."/>
        </authorList>
    </citation>
    <scope>NUCLEOTIDE SEQUENCE [LARGE SCALE GENOMIC DNA]</scope>
    <source>
        <strain evidence="3">cv. Fuhuasheng</strain>
        <tissue evidence="2">Leaves</tissue>
    </source>
</reference>
<evidence type="ECO:0000256" key="1">
    <source>
        <dbReference type="SAM" id="MobiDB-lite"/>
    </source>
</evidence>
<dbReference type="Proteomes" id="UP000289738">
    <property type="component" value="Chromosome B08"/>
</dbReference>
<protein>
    <submittedName>
        <fullName evidence="2">Uncharacterized protein</fullName>
    </submittedName>
</protein>
<evidence type="ECO:0000313" key="3">
    <source>
        <dbReference type="Proteomes" id="UP000289738"/>
    </source>
</evidence>
<keyword evidence="3" id="KW-1185">Reference proteome</keyword>
<dbReference type="AlphaFoldDB" id="A0A444Y8A0"/>
<feature type="region of interest" description="Disordered" evidence="1">
    <location>
        <begin position="1"/>
        <end position="30"/>
    </location>
</feature>